<dbReference type="STRING" id="706587.Desti_1640"/>
<protein>
    <recommendedName>
        <fullName evidence="8">Cobyrinate a,c-diamide synthase</fullName>
        <ecNumber evidence="8">6.3.5.11</ecNumber>
    </recommendedName>
    <alternativeName>
        <fullName evidence="8">Cobyrinic acid a,c-diamide synthetase</fullName>
    </alternativeName>
</protein>
<dbReference type="GO" id="GO:0042242">
    <property type="term" value="F:cobyrinic acid a,c-diamide synthase activity"/>
    <property type="evidence" value="ECO:0007669"/>
    <property type="project" value="UniProtKB-UniRule"/>
</dbReference>
<keyword evidence="4 8" id="KW-0547">Nucleotide-binding</keyword>
<evidence type="ECO:0000259" key="10">
    <source>
        <dbReference type="Pfam" id="PF07685"/>
    </source>
</evidence>
<evidence type="ECO:0000259" key="9">
    <source>
        <dbReference type="Pfam" id="PF01656"/>
    </source>
</evidence>
<dbReference type="HOGENOM" id="CLU_022752_2_1_7"/>
<dbReference type="OrthoDB" id="9764035at2"/>
<dbReference type="InterPro" id="IPR027417">
    <property type="entry name" value="P-loop_NTPase"/>
</dbReference>
<dbReference type="CDD" id="cd05388">
    <property type="entry name" value="CobB_N"/>
    <property type="match status" value="1"/>
</dbReference>
<keyword evidence="12" id="KW-1185">Reference proteome</keyword>
<dbReference type="UniPathway" id="UPA00148">
    <property type="reaction ID" value="UER00231"/>
</dbReference>
<feature type="site" description="Increases nucleophilicity of active site Cys" evidence="8">
    <location>
        <position position="445"/>
    </location>
</feature>
<dbReference type="SUPFAM" id="SSF52317">
    <property type="entry name" value="Class I glutamine amidotransferase-like"/>
    <property type="match status" value="1"/>
</dbReference>
<dbReference type="AlphaFoldDB" id="I4C460"/>
<feature type="domain" description="CobB/CobQ-like glutamine amidotransferase" evidence="10">
    <location>
        <begin position="259"/>
        <end position="450"/>
    </location>
</feature>
<feature type="active site" description="Nucleophile" evidence="8">
    <location>
        <position position="341"/>
    </location>
</feature>
<accession>I4C460</accession>
<dbReference type="CDD" id="cd03130">
    <property type="entry name" value="GATase1_CobB"/>
    <property type="match status" value="1"/>
</dbReference>
<dbReference type="Pfam" id="PF01656">
    <property type="entry name" value="CbiA"/>
    <property type="match status" value="1"/>
</dbReference>
<name>I4C460_DESTA</name>
<dbReference type="Pfam" id="PF07685">
    <property type="entry name" value="GATase_3"/>
    <property type="match status" value="1"/>
</dbReference>
<dbReference type="PANTHER" id="PTHR43873">
    <property type="entry name" value="COBYRINATE A,C-DIAMIDE SYNTHASE"/>
    <property type="match status" value="1"/>
</dbReference>
<evidence type="ECO:0000256" key="6">
    <source>
        <dbReference type="ARBA" id="ARBA00022842"/>
    </source>
</evidence>
<comment type="pathway">
    <text evidence="8">Cofactor biosynthesis; adenosylcobalamin biosynthesis; cob(II)yrinate a,c-diamide from sirohydrochlorin (anaerobic route): step 10/10.</text>
</comment>
<dbReference type="InterPro" id="IPR002586">
    <property type="entry name" value="CobQ/CobB/MinD/ParA_Nub-bd_dom"/>
</dbReference>
<dbReference type="NCBIfam" id="NF002204">
    <property type="entry name" value="PRK01077.1"/>
    <property type="match status" value="1"/>
</dbReference>
<evidence type="ECO:0000256" key="2">
    <source>
        <dbReference type="ARBA" id="ARBA00022573"/>
    </source>
</evidence>
<dbReference type="InterPro" id="IPR029062">
    <property type="entry name" value="Class_I_gatase-like"/>
</dbReference>
<dbReference type="Gene3D" id="3.40.50.880">
    <property type="match status" value="1"/>
</dbReference>
<evidence type="ECO:0000313" key="12">
    <source>
        <dbReference type="Proteomes" id="UP000006055"/>
    </source>
</evidence>
<gene>
    <name evidence="8" type="primary">cbiA</name>
    <name evidence="11" type="ordered locus">Desti_1640</name>
</gene>
<dbReference type="PROSITE" id="PS51274">
    <property type="entry name" value="GATASE_COBBQ"/>
    <property type="match status" value="1"/>
</dbReference>
<comment type="domain">
    <text evidence="8">Comprises of two domains. The C-terminal domain contains the binding site for glutamine and catalyzes the hydrolysis of this substrate to glutamate and ammonia. The N-terminal domain is anticipated to bind ATP and cobyrinate and catalyzes the ultimate synthesis of the diamide product. The ammonia produced via the glutaminase domain is probably translocated to the adjacent domain via a molecular tunnel, where it reacts with an activated intermediate.</text>
</comment>
<evidence type="ECO:0000256" key="3">
    <source>
        <dbReference type="ARBA" id="ARBA00022598"/>
    </source>
</evidence>
<comment type="cofactor">
    <cofactor evidence="1 8">
        <name>Mg(2+)</name>
        <dbReference type="ChEBI" id="CHEBI:18420"/>
    </cofactor>
</comment>
<keyword evidence="5 8" id="KW-0067">ATP-binding</keyword>
<dbReference type="NCBIfam" id="TIGR00379">
    <property type="entry name" value="cobB"/>
    <property type="match status" value="1"/>
</dbReference>
<evidence type="ECO:0000256" key="5">
    <source>
        <dbReference type="ARBA" id="ARBA00022840"/>
    </source>
</evidence>
<dbReference type="PATRIC" id="fig|706587.4.peg.1874"/>
<evidence type="ECO:0000256" key="4">
    <source>
        <dbReference type="ARBA" id="ARBA00022741"/>
    </source>
</evidence>
<comment type="function">
    <text evidence="8">Catalyzes the ATP-dependent amidation of the two carboxylate groups at positions a and c of cobyrinate, using either L-glutamine or ammonia as the nitrogen source.</text>
</comment>
<dbReference type="Gene3D" id="3.40.50.300">
    <property type="entry name" value="P-loop containing nucleotide triphosphate hydrolases"/>
    <property type="match status" value="1"/>
</dbReference>
<reference evidence="12" key="1">
    <citation type="submission" date="2012-06" db="EMBL/GenBank/DDBJ databases">
        <title>Complete sequence of chromosome of Desulfomonile tiedjei DSM 6799.</title>
        <authorList>
            <person name="Lucas S."/>
            <person name="Copeland A."/>
            <person name="Lapidus A."/>
            <person name="Glavina del Rio T."/>
            <person name="Dalin E."/>
            <person name="Tice H."/>
            <person name="Bruce D."/>
            <person name="Goodwin L."/>
            <person name="Pitluck S."/>
            <person name="Peters L."/>
            <person name="Ovchinnikova G."/>
            <person name="Zeytun A."/>
            <person name="Lu M."/>
            <person name="Kyrpides N."/>
            <person name="Mavromatis K."/>
            <person name="Ivanova N."/>
            <person name="Brettin T."/>
            <person name="Detter J.C."/>
            <person name="Han C."/>
            <person name="Larimer F."/>
            <person name="Land M."/>
            <person name="Hauser L."/>
            <person name="Markowitz V."/>
            <person name="Cheng J.-F."/>
            <person name="Hugenholtz P."/>
            <person name="Woyke T."/>
            <person name="Wu D."/>
            <person name="Spring S."/>
            <person name="Schroeder M."/>
            <person name="Brambilla E."/>
            <person name="Klenk H.-P."/>
            <person name="Eisen J.A."/>
        </authorList>
    </citation>
    <scope>NUCLEOTIDE SEQUENCE [LARGE SCALE GENOMIC DNA]</scope>
    <source>
        <strain evidence="12">ATCC 49306 / DSM 6799 / DCB-1</strain>
    </source>
</reference>
<keyword evidence="2 8" id="KW-0169">Cobalamin biosynthesis</keyword>
<keyword evidence="3 8" id="KW-0436">Ligase</keyword>
<proteinExistence type="inferred from homology"/>
<dbReference type="Proteomes" id="UP000006055">
    <property type="component" value="Chromosome"/>
</dbReference>
<dbReference type="HAMAP" id="MF_00027">
    <property type="entry name" value="CobB_CbiA"/>
    <property type="match status" value="1"/>
</dbReference>
<organism evidence="11 12">
    <name type="scientific">Desulfomonile tiedjei (strain ATCC 49306 / DSM 6799 / DCB-1)</name>
    <dbReference type="NCBI Taxonomy" id="706587"/>
    <lineage>
        <taxon>Bacteria</taxon>
        <taxon>Pseudomonadati</taxon>
        <taxon>Thermodesulfobacteriota</taxon>
        <taxon>Desulfomonilia</taxon>
        <taxon>Desulfomonilales</taxon>
        <taxon>Desulfomonilaceae</taxon>
        <taxon>Desulfomonile</taxon>
    </lineage>
</organism>
<evidence type="ECO:0000313" key="11">
    <source>
        <dbReference type="EMBL" id="AFM24351.1"/>
    </source>
</evidence>
<comment type="miscellaneous">
    <text evidence="8">The a and c carboxylates of cobyrinate are activated for nucleophilic attack via formation of a phosphorylated intermediate by ATP. CbiA catalyzes first the amidation of the c-carboxylate, and then that of the a-carboxylate.</text>
</comment>
<dbReference type="PANTHER" id="PTHR43873:SF1">
    <property type="entry name" value="COBYRINATE A,C-DIAMIDE SYNTHASE"/>
    <property type="match status" value="1"/>
</dbReference>
<dbReference type="eggNOG" id="COG1797">
    <property type="taxonomic scope" value="Bacteria"/>
</dbReference>
<dbReference type="KEGG" id="dti:Desti_1640"/>
<keyword evidence="6 8" id="KW-0460">Magnesium</keyword>
<dbReference type="InterPro" id="IPR011698">
    <property type="entry name" value="GATase_3"/>
</dbReference>
<dbReference type="EC" id="6.3.5.11" evidence="8"/>
<comment type="similarity">
    <text evidence="8">Belongs to the CobB/CbiA family.</text>
</comment>
<dbReference type="SUPFAM" id="SSF52540">
    <property type="entry name" value="P-loop containing nucleoside triphosphate hydrolases"/>
    <property type="match status" value="1"/>
</dbReference>
<evidence type="ECO:0000256" key="7">
    <source>
        <dbReference type="ARBA" id="ARBA00022962"/>
    </source>
</evidence>
<dbReference type="GO" id="GO:0005524">
    <property type="term" value="F:ATP binding"/>
    <property type="evidence" value="ECO:0007669"/>
    <property type="project" value="UniProtKB-UniRule"/>
</dbReference>
<dbReference type="EMBL" id="CP003360">
    <property type="protein sequence ID" value="AFM24351.1"/>
    <property type="molecule type" value="Genomic_DNA"/>
</dbReference>
<dbReference type="GO" id="GO:0009236">
    <property type="term" value="P:cobalamin biosynthetic process"/>
    <property type="evidence" value="ECO:0007669"/>
    <property type="project" value="UniProtKB-UniRule"/>
</dbReference>
<evidence type="ECO:0000256" key="1">
    <source>
        <dbReference type="ARBA" id="ARBA00001946"/>
    </source>
</evidence>
<dbReference type="RefSeq" id="WP_014809499.1">
    <property type="nucleotide sequence ID" value="NC_018025.1"/>
</dbReference>
<keyword evidence="7 8" id="KW-0315">Glutamine amidotransferase</keyword>
<sequence>MSSSKITNLPRVVVAALKGGAGKTFLTVGLVAALRKRGLNVGVFKKGPDYIDAGWLGMAAGRDCYNLDAFLFPEEIARESFLRKSAGSDVSIVEGNRGLFDGVDAKGSYSTAELAKLVNAPVILIVDATKITRTAAAMVLGCKLLDPDLRIEGVILNRVAGTRHETVLREAIESAAHVPVLGSVAKLPLENFPQRHLGLLPLYEHPQAAEFVDQAAEIVERAVDLEKVLAICQSAEHLEIPDSSALDQAAAVESKPLLRIGILKDSAFQFYYPENLEALRNAGADLIFLSALVEKDLPELDALYIGGGFPETHAEALARNDVFKNSLRSAVENGLPVYAECGGLMYLSRNLLIDRHSYPMVGVFPVDSVLERNPQGHGYIQVEVQEANPFYPEGTVLKGHEFHYSYVTGLDRPGASYAFRVVRGHGMDGHRDGICCGNALGTYVHVHALGQPEWARCMIQKARAYRQRK</sequence>
<comment type="catalytic activity">
    <reaction evidence="8">
        <text>cob(II)yrinate + 2 L-glutamine + 2 ATP + 2 H2O = cob(II)yrinate a,c diamide + 2 L-glutamate + 2 ADP + 2 phosphate + 2 H(+)</text>
        <dbReference type="Rhea" id="RHEA:26289"/>
        <dbReference type="ChEBI" id="CHEBI:15377"/>
        <dbReference type="ChEBI" id="CHEBI:15378"/>
        <dbReference type="ChEBI" id="CHEBI:29985"/>
        <dbReference type="ChEBI" id="CHEBI:30616"/>
        <dbReference type="ChEBI" id="CHEBI:43474"/>
        <dbReference type="ChEBI" id="CHEBI:58359"/>
        <dbReference type="ChEBI" id="CHEBI:58537"/>
        <dbReference type="ChEBI" id="CHEBI:58894"/>
        <dbReference type="ChEBI" id="CHEBI:456216"/>
        <dbReference type="EC" id="6.3.5.11"/>
    </reaction>
</comment>
<dbReference type="InterPro" id="IPR004484">
    <property type="entry name" value="CbiA/CobB_synth"/>
</dbReference>
<feature type="domain" description="CobQ/CobB/MinD/ParA nucleotide binding" evidence="9">
    <location>
        <begin position="12"/>
        <end position="186"/>
    </location>
</feature>
<evidence type="ECO:0000256" key="8">
    <source>
        <dbReference type="HAMAP-Rule" id="MF_00027"/>
    </source>
</evidence>